<accession>A0A811SJE7</accession>
<organism evidence="1 2">
    <name type="scientific">Miscanthus lutarioriparius</name>
    <dbReference type="NCBI Taxonomy" id="422564"/>
    <lineage>
        <taxon>Eukaryota</taxon>
        <taxon>Viridiplantae</taxon>
        <taxon>Streptophyta</taxon>
        <taxon>Embryophyta</taxon>
        <taxon>Tracheophyta</taxon>
        <taxon>Spermatophyta</taxon>
        <taxon>Magnoliopsida</taxon>
        <taxon>Liliopsida</taxon>
        <taxon>Poales</taxon>
        <taxon>Poaceae</taxon>
        <taxon>PACMAD clade</taxon>
        <taxon>Panicoideae</taxon>
        <taxon>Andropogonodae</taxon>
        <taxon>Andropogoneae</taxon>
        <taxon>Saccharinae</taxon>
        <taxon>Miscanthus</taxon>
    </lineage>
</organism>
<reference evidence="1" key="1">
    <citation type="submission" date="2020-10" db="EMBL/GenBank/DDBJ databases">
        <authorList>
            <person name="Han B."/>
            <person name="Lu T."/>
            <person name="Zhao Q."/>
            <person name="Huang X."/>
            <person name="Zhao Y."/>
        </authorList>
    </citation>
    <scope>NUCLEOTIDE SEQUENCE</scope>
</reference>
<dbReference type="EMBL" id="CAJGYO010000060">
    <property type="protein sequence ID" value="CAD6340761.1"/>
    <property type="molecule type" value="Genomic_DNA"/>
</dbReference>
<dbReference type="Proteomes" id="UP000604825">
    <property type="component" value="Unassembled WGS sequence"/>
</dbReference>
<gene>
    <name evidence="1" type="ORF">NCGR_LOCUS64859</name>
</gene>
<protein>
    <submittedName>
        <fullName evidence="1">Uncharacterized protein</fullName>
    </submittedName>
</protein>
<comment type="caution">
    <text evidence="1">The sequence shown here is derived from an EMBL/GenBank/DDBJ whole genome shotgun (WGS) entry which is preliminary data.</text>
</comment>
<evidence type="ECO:0000313" key="2">
    <source>
        <dbReference type="Proteomes" id="UP000604825"/>
    </source>
</evidence>
<evidence type="ECO:0000313" key="1">
    <source>
        <dbReference type="EMBL" id="CAD6340761.1"/>
    </source>
</evidence>
<proteinExistence type="predicted"/>
<dbReference type="AlphaFoldDB" id="A0A811SJE7"/>
<name>A0A811SJE7_9POAL</name>
<keyword evidence="2" id="KW-1185">Reference proteome</keyword>
<sequence>MHMDVVPANGIFQQHDEVGDSSGLLVSGIFSANKISGIDKVTTIAQKEGLKTAVLGHFLALVAQLLKAEGIGMGNDGGSTKMV</sequence>